<dbReference type="Gene3D" id="1.20.120.350">
    <property type="entry name" value="Voltage-gated potassium channels. Chain C"/>
    <property type="match status" value="1"/>
</dbReference>
<dbReference type="PANTHER" id="PTHR11537:SF254">
    <property type="entry name" value="POTASSIUM VOLTAGE-GATED CHANNEL PROTEIN SHAB"/>
    <property type="match status" value="1"/>
</dbReference>
<evidence type="ECO:0000259" key="9">
    <source>
        <dbReference type="Pfam" id="PF07885"/>
    </source>
</evidence>
<evidence type="ECO:0000256" key="4">
    <source>
        <dbReference type="ARBA" id="ARBA00022989"/>
    </source>
</evidence>
<dbReference type="Pfam" id="PF07885">
    <property type="entry name" value="Ion_trans_2"/>
    <property type="match status" value="1"/>
</dbReference>
<name>A0A366MDI0_9EURY</name>
<gene>
    <name evidence="10" type="ORF">ALNOE001_08340</name>
</gene>
<comment type="subcellular location">
    <subcellularLocation>
        <location evidence="1">Membrane</location>
        <topology evidence="1">Multi-pass membrane protein</topology>
    </subcellularLocation>
</comment>
<evidence type="ECO:0000256" key="2">
    <source>
        <dbReference type="ARBA" id="ARBA00022448"/>
    </source>
</evidence>
<evidence type="ECO:0000256" key="5">
    <source>
        <dbReference type="ARBA" id="ARBA00023065"/>
    </source>
</evidence>
<evidence type="ECO:0000313" key="11">
    <source>
        <dbReference type="Proteomes" id="UP000253099"/>
    </source>
</evidence>
<dbReference type="AlphaFoldDB" id="A0A366MDI0"/>
<keyword evidence="3 8" id="KW-0812">Transmembrane</keyword>
<keyword evidence="11" id="KW-1185">Reference proteome</keyword>
<dbReference type="SUPFAM" id="SSF81324">
    <property type="entry name" value="Voltage-gated potassium channels"/>
    <property type="match status" value="1"/>
</dbReference>
<feature type="domain" description="Potassium channel" evidence="9">
    <location>
        <begin position="87"/>
        <end position="161"/>
    </location>
</feature>
<protein>
    <submittedName>
        <fullName evidence="10">Voltage-gated potassium channel</fullName>
    </submittedName>
</protein>
<dbReference type="EMBL" id="NIZT01000023">
    <property type="protein sequence ID" value="RBQ23559.1"/>
    <property type="molecule type" value="Genomic_DNA"/>
</dbReference>
<evidence type="ECO:0000256" key="6">
    <source>
        <dbReference type="ARBA" id="ARBA00023136"/>
    </source>
</evidence>
<feature type="transmembrane region" description="Helical" evidence="8">
    <location>
        <begin position="108"/>
        <end position="125"/>
    </location>
</feature>
<reference evidence="10 11" key="1">
    <citation type="submission" date="2018-06" db="EMBL/GenBank/DDBJ databases">
        <title>Genomic insight into two independent archaeal endosymbiosis events.</title>
        <authorList>
            <person name="Lind A.E."/>
            <person name="Lewis W.H."/>
            <person name="Spang A."/>
            <person name="Guy L."/>
            <person name="Embley M.T."/>
            <person name="Ettema T.J.G."/>
        </authorList>
    </citation>
    <scope>NUCLEOTIDE SEQUENCE [LARGE SCALE GENOMIC DNA]</scope>
    <source>
        <strain evidence="10">NOE</strain>
    </source>
</reference>
<accession>A0A366MDI0</accession>
<dbReference type="GO" id="GO:0005249">
    <property type="term" value="F:voltage-gated potassium channel activity"/>
    <property type="evidence" value="ECO:0007669"/>
    <property type="project" value="InterPro"/>
</dbReference>
<evidence type="ECO:0000256" key="1">
    <source>
        <dbReference type="ARBA" id="ARBA00004141"/>
    </source>
</evidence>
<dbReference type="PRINTS" id="PR00169">
    <property type="entry name" value="KCHANNEL"/>
</dbReference>
<dbReference type="GO" id="GO:0008076">
    <property type="term" value="C:voltage-gated potassium channel complex"/>
    <property type="evidence" value="ECO:0007669"/>
    <property type="project" value="InterPro"/>
</dbReference>
<evidence type="ECO:0000256" key="8">
    <source>
        <dbReference type="SAM" id="Phobius"/>
    </source>
</evidence>
<comment type="caution">
    <text evidence="10">The sequence shown here is derived from an EMBL/GenBank/DDBJ whole genome shotgun (WGS) entry which is preliminary data.</text>
</comment>
<feature type="transmembrane region" description="Helical" evidence="8">
    <location>
        <begin position="21"/>
        <end position="49"/>
    </location>
</feature>
<dbReference type="InterPro" id="IPR027359">
    <property type="entry name" value="Volt_channel_dom_sf"/>
</dbReference>
<dbReference type="Gene3D" id="1.10.287.70">
    <property type="match status" value="1"/>
</dbReference>
<keyword evidence="6 8" id="KW-0472">Membrane</keyword>
<evidence type="ECO:0000313" key="10">
    <source>
        <dbReference type="EMBL" id="RBQ23559.1"/>
    </source>
</evidence>
<keyword evidence="5" id="KW-0406">Ion transport</keyword>
<dbReference type="InterPro" id="IPR013099">
    <property type="entry name" value="K_chnl_dom"/>
</dbReference>
<keyword evidence="2" id="KW-0813">Transport</keyword>
<feature type="transmembrane region" description="Helical" evidence="8">
    <location>
        <begin position="137"/>
        <end position="160"/>
    </location>
</feature>
<evidence type="ECO:0000256" key="7">
    <source>
        <dbReference type="ARBA" id="ARBA00023303"/>
    </source>
</evidence>
<organism evidence="10 11">
    <name type="scientific">Candidatus Methanobinarius endosymbioticus</name>
    <dbReference type="NCBI Taxonomy" id="2006182"/>
    <lineage>
        <taxon>Archaea</taxon>
        <taxon>Methanobacteriati</taxon>
        <taxon>Methanobacteriota</taxon>
        <taxon>Methanomada group</taxon>
        <taxon>Methanobacteria</taxon>
        <taxon>Methanobacteriales</taxon>
        <taxon>Methanobacteriaceae</taxon>
        <taxon>Candidatus Methanobinarius</taxon>
    </lineage>
</organism>
<dbReference type="InterPro" id="IPR028325">
    <property type="entry name" value="VG_K_chnl"/>
</dbReference>
<sequence length="183" mass="20812">MDYVNRMSKSSIKKEFIKKNWVDIIAMLPDVLFTSIFGLTGLSGVSIVIRLFRLIRVVRVLALFRKNINIFTKFIQETHLDSLLTAVVIIVIIASLVFYFVNNSMNNFVDSFWYVLVTLITVGYGDIVPTTTGGKVIGIMLIIVGLIVFGTLTGVISSIYTRRIEKESRKELEEKLNRIEKKN</sequence>
<dbReference type="GO" id="GO:0001508">
    <property type="term" value="P:action potential"/>
    <property type="evidence" value="ECO:0007669"/>
    <property type="project" value="TreeGrafter"/>
</dbReference>
<keyword evidence="7 10" id="KW-0407">Ion channel</keyword>
<dbReference type="Proteomes" id="UP000253099">
    <property type="component" value="Unassembled WGS sequence"/>
</dbReference>
<proteinExistence type="predicted"/>
<evidence type="ECO:0000256" key="3">
    <source>
        <dbReference type="ARBA" id="ARBA00022692"/>
    </source>
</evidence>
<dbReference type="PANTHER" id="PTHR11537">
    <property type="entry name" value="VOLTAGE-GATED POTASSIUM CHANNEL"/>
    <property type="match status" value="1"/>
</dbReference>
<keyword evidence="4 8" id="KW-1133">Transmembrane helix</keyword>
<feature type="transmembrane region" description="Helical" evidence="8">
    <location>
        <begin position="83"/>
        <end position="101"/>
    </location>
</feature>